<dbReference type="RefSeq" id="WP_179462217.1">
    <property type="nucleotide sequence ID" value="NZ_JACBZX010000001.1"/>
</dbReference>
<proteinExistence type="inferred from homology"/>
<dbReference type="SMART" id="SM00849">
    <property type="entry name" value="Lactamase_B"/>
    <property type="match status" value="1"/>
</dbReference>
<keyword evidence="3" id="KW-0479">Metal-binding</keyword>
<dbReference type="CDD" id="cd07742">
    <property type="entry name" value="metallo-hydrolase-like_MBL-fold"/>
    <property type="match status" value="1"/>
</dbReference>
<accession>A0A852X7L1</accession>
<organism evidence="7 8">
    <name type="scientific">Janibacter alkaliphilus</name>
    <dbReference type="NCBI Taxonomy" id="1069963"/>
    <lineage>
        <taxon>Bacteria</taxon>
        <taxon>Bacillati</taxon>
        <taxon>Actinomycetota</taxon>
        <taxon>Actinomycetes</taxon>
        <taxon>Micrococcales</taxon>
        <taxon>Intrasporangiaceae</taxon>
        <taxon>Janibacter</taxon>
    </lineage>
</organism>
<reference evidence="7 8" key="1">
    <citation type="submission" date="2020-07" db="EMBL/GenBank/DDBJ databases">
        <title>Sequencing the genomes of 1000 actinobacteria strains.</title>
        <authorList>
            <person name="Klenk H.-P."/>
        </authorList>
    </citation>
    <scope>NUCLEOTIDE SEQUENCE [LARGE SCALE GENOMIC DNA]</scope>
    <source>
        <strain evidence="7 8">DSM 24723</strain>
    </source>
</reference>
<gene>
    <name evidence="7" type="ORF">BJY28_001232</name>
</gene>
<dbReference type="InterPro" id="IPR001279">
    <property type="entry name" value="Metallo-B-lactamas"/>
</dbReference>
<dbReference type="Proteomes" id="UP000592181">
    <property type="component" value="Unassembled WGS sequence"/>
</dbReference>
<keyword evidence="5" id="KW-0862">Zinc</keyword>
<comment type="caution">
    <text evidence="7">The sequence shown here is derived from an EMBL/GenBank/DDBJ whole genome shotgun (WGS) entry which is preliminary data.</text>
</comment>
<evidence type="ECO:0000259" key="6">
    <source>
        <dbReference type="SMART" id="SM00849"/>
    </source>
</evidence>
<protein>
    <submittedName>
        <fullName evidence="7">Glyoxylase-like metal-dependent hydrolase (Beta-lactamase superfamily II)</fullName>
    </submittedName>
</protein>
<dbReference type="EMBL" id="JACBZX010000001">
    <property type="protein sequence ID" value="NYG36763.1"/>
    <property type="molecule type" value="Genomic_DNA"/>
</dbReference>
<dbReference type="InterPro" id="IPR036866">
    <property type="entry name" value="RibonucZ/Hydroxyglut_hydro"/>
</dbReference>
<dbReference type="SUPFAM" id="SSF56281">
    <property type="entry name" value="Metallo-hydrolase/oxidoreductase"/>
    <property type="match status" value="1"/>
</dbReference>
<comment type="cofactor">
    <cofactor evidence="1">
        <name>Zn(2+)</name>
        <dbReference type="ChEBI" id="CHEBI:29105"/>
    </cofactor>
</comment>
<dbReference type="PANTHER" id="PTHR42978:SF7">
    <property type="entry name" value="METALLO-HYDROLASE RV2300C-RELATED"/>
    <property type="match status" value="1"/>
</dbReference>
<evidence type="ECO:0000256" key="4">
    <source>
        <dbReference type="ARBA" id="ARBA00022801"/>
    </source>
</evidence>
<dbReference type="InterPro" id="IPR051013">
    <property type="entry name" value="MBL_superfamily_lactonases"/>
</dbReference>
<dbReference type="AlphaFoldDB" id="A0A852X7L1"/>
<keyword evidence="8" id="KW-1185">Reference proteome</keyword>
<keyword evidence="4 7" id="KW-0378">Hydrolase</keyword>
<comment type="similarity">
    <text evidence="2">Belongs to the metallo-beta-lactamase superfamily.</text>
</comment>
<dbReference type="PANTHER" id="PTHR42978">
    <property type="entry name" value="QUORUM-QUENCHING LACTONASE YTNP-RELATED-RELATED"/>
    <property type="match status" value="1"/>
</dbReference>
<evidence type="ECO:0000256" key="2">
    <source>
        <dbReference type="ARBA" id="ARBA00007749"/>
    </source>
</evidence>
<evidence type="ECO:0000313" key="7">
    <source>
        <dbReference type="EMBL" id="NYG36763.1"/>
    </source>
</evidence>
<evidence type="ECO:0000256" key="5">
    <source>
        <dbReference type="ARBA" id="ARBA00022833"/>
    </source>
</evidence>
<sequence length="265" mass="29105">MSVRHLDCGTMRPPFVRGGLPCHVLLVERDEGLVLVDSGYGMHDIDRPVVRLGGNRTLMRPVLTAAQTAVHQVRDAGYHPRDVRDIVLTHLDPDHVGGIADFPWARVHVTAAERAAAATPQTAGERARYRPAQLAHHPTLVEHTPDGDAWWGLGAAQEVLPGVVLIALPGHSRGHAAVAVDAGGRWVLHVGDAFYHRSQVTEGGSTPWLLRTMERSMAIDRDRVEQNHRRIAELIARDEPGLLVVNAHDPEMLRDARRVDRGATL</sequence>
<dbReference type="Gene3D" id="3.60.15.10">
    <property type="entry name" value="Ribonuclease Z/Hydroxyacylglutathione hydrolase-like"/>
    <property type="match status" value="1"/>
</dbReference>
<dbReference type="GO" id="GO:0046872">
    <property type="term" value="F:metal ion binding"/>
    <property type="evidence" value="ECO:0007669"/>
    <property type="project" value="UniProtKB-KW"/>
</dbReference>
<name>A0A852X7L1_9MICO</name>
<evidence type="ECO:0000313" key="8">
    <source>
        <dbReference type="Proteomes" id="UP000592181"/>
    </source>
</evidence>
<dbReference type="GO" id="GO:0016787">
    <property type="term" value="F:hydrolase activity"/>
    <property type="evidence" value="ECO:0007669"/>
    <property type="project" value="UniProtKB-KW"/>
</dbReference>
<evidence type="ECO:0000256" key="1">
    <source>
        <dbReference type="ARBA" id="ARBA00001947"/>
    </source>
</evidence>
<evidence type="ECO:0000256" key="3">
    <source>
        <dbReference type="ARBA" id="ARBA00022723"/>
    </source>
</evidence>
<dbReference type="Pfam" id="PF00753">
    <property type="entry name" value="Lactamase_B"/>
    <property type="match status" value="1"/>
</dbReference>
<feature type="domain" description="Metallo-beta-lactamase" evidence="6">
    <location>
        <begin position="21"/>
        <end position="248"/>
    </location>
</feature>